<dbReference type="EMBL" id="GHBR01000781">
    <property type="protein sequence ID" value="NDJ96254.1"/>
    <property type="molecule type" value="Transcribed_RNA"/>
</dbReference>
<dbReference type="InterPro" id="IPR012675">
    <property type="entry name" value="Beta-grasp_dom_sf"/>
</dbReference>
<dbReference type="AlphaFoldDB" id="A0A6B2FX56"/>
<dbReference type="GO" id="GO:0022904">
    <property type="term" value="P:respiratory electron transport chain"/>
    <property type="evidence" value="ECO:0007669"/>
    <property type="project" value="TreeGrafter"/>
</dbReference>
<dbReference type="PANTHER" id="PTHR11921:SF29">
    <property type="entry name" value="SUCCINATE DEHYDROGENASE [UBIQUINONE] IRON-SULFUR SUBUNIT, MITOCHONDRIAL"/>
    <property type="match status" value="1"/>
</dbReference>
<dbReference type="PANTHER" id="PTHR11921">
    <property type="entry name" value="SUCCINATE DEHYDROGENASE IRON-SULFUR PROTEIN"/>
    <property type="match status" value="1"/>
</dbReference>
<evidence type="ECO:0000313" key="2">
    <source>
        <dbReference type="EMBL" id="NDJ96254.1"/>
    </source>
</evidence>
<dbReference type="SUPFAM" id="SSF54292">
    <property type="entry name" value="2Fe-2S ferredoxin-like"/>
    <property type="match status" value="1"/>
</dbReference>
<dbReference type="InterPro" id="IPR036010">
    <property type="entry name" value="2Fe-2S_ferredoxin-like_sf"/>
</dbReference>
<dbReference type="GO" id="GO:0051536">
    <property type="term" value="F:iron-sulfur cluster binding"/>
    <property type="evidence" value="ECO:0007669"/>
    <property type="project" value="InterPro"/>
</dbReference>
<evidence type="ECO:0000259" key="1">
    <source>
        <dbReference type="Pfam" id="PF13085"/>
    </source>
</evidence>
<dbReference type="GO" id="GO:0009060">
    <property type="term" value="P:aerobic respiration"/>
    <property type="evidence" value="ECO:0007669"/>
    <property type="project" value="TreeGrafter"/>
</dbReference>
<sequence>MSNLCKFTKTLLKNKLNLSSRCRTLSMLKKFKIYRWNPEDGEKPKMQTYEVDTEKTGPMVLDALMYIKNEVDSTLSFRRSCREGLTVISNRNLWIMRNEHWRAK</sequence>
<dbReference type="InterPro" id="IPR025192">
    <property type="entry name" value="Succ_DH/fum_Rdtase_N"/>
</dbReference>
<feature type="domain" description="Succinate dehydogenase/fumarate reductase N-terminal" evidence="1">
    <location>
        <begin position="30"/>
        <end position="84"/>
    </location>
</feature>
<dbReference type="Gene3D" id="3.10.20.30">
    <property type="match status" value="1"/>
</dbReference>
<dbReference type="GO" id="GO:0009055">
    <property type="term" value="F:electron transfer activity"/>
    <property type="evidence" value="ECO:0007669"/>
    <property type="project" value="InterPro"/>
</dbReference>
<proteinExistence type="predicted"/>
<reference evidence="2" key="1">
    <citation type="submission" date="2018-11" db="EMBL/GenBank/DDBJ databases">
        <title>Myxobolus squamalis genome and transcriptome.</title>
        <authorList>
            <person name="Yahalomi D."/>
            <person name="Atkinson S.D."/>
            <person name="Neuhof M."/>
            <person name="Chang E.S."/>
            <person name="Philippe H."/>
            <person name="Cartwright P."/>
            <person name="Bartholomew J.L."/>
            <person name="Huchon D."/>
        </authorList>
    </citation>
    <scope>NUCLEOTIDE SEQUENCE</scope>
    <source>
        <strain evidence="2">71B08</strain>
        <tissue evidence="2">Whole</tissue>
    </source>
</reference>
<keyword evidence="2" id="KW-0830">Ubiquinone</keyword>
<organism evidence="2">
    <name type="scientific">Myxobolus squamalis</name>
    <name type="common">Myxosporean</name>
    <dbReference type="NCBI Taxonomy" id="59785"/>
    <lineage>
        <taxon>Eukaryota</taxon>
        <taxon>Metazoa</taxon>
        <taxon>Cnidaria</taxon>
        <taxon>Myxozoa</taxon>
        <taxon>Myxosporea</taxon>
        <taxon>Bivalvulida</taxon>
        <taxon>Platysporina</taxon>
        <taxon>Myxobolidae</taxon>
        <taxon>Myxobolus</taxon>
    </lineage>
</organism>
<dbReference type="InterPro" id="IPR050573">
    <property type="entry name" value="SDH/FRD_Iron-Sulfur"/>
</dbReference>
<name>A0A6B2FX56_MYXSQ</name>
<dbReference type="Pfam" id="PF13085">
    <property type="entry name" value="Fer2_3"/>
    <property type="match status" value="1"/>
</dbReference>
<protein>
    <submittedName>
        <fullName evidence="2">Succinate dehydrogenase [ubiquinone] iron-sulfur subunit, mitochondrial (Trinotate prediction)</fullName>
    </submittedName>
</protein>
<accession>A0A6B2FX56</accession>